<sequence length="148" mass="16218">MASSPKAENISSSSKYRNIIWLFSATLAQQLSTLQVMTDRLNKDLTALLGGCVDLEERAIRLLLLIDEIRNLTTVLMQQAYKKAMFAEGILNLCRMALIDGRICDEAETITLEISGGYSGQSVPEGVSKLLTEVGQAARETAQKFMTG</sequence>
<gene>
    <name evidence="1" type="ORF">LCI18_014994</name>
</gene>
<dbReference type="EMBL" id="CP090041">
    <property type="protein sequence ID" value="UPL04060.1"/>
    <property type="molecule type" value="Genomic_DNA"/>
</dbReference>
<evidence type="ECO:0000313" key="2">
    <source>
        <dbReference type="Proteomes" id="UP000830768"/>
    </source>
</evidence>
<reference evidence="1" key="1">
    <citation type="submission" date="2021-11" db="EMBL/GenBank/DDBJ databases">
        <title>Fusarium solani-melongenae Genome sequencing and assembly.</title>
        <authorList>
            <person name="Xie S."/>
            <person name="Huang L."/>
            <person name="Zhang X."/>
        </authorList>
    </citation>
    <scope>NUCLEOTIDE SEQUENCE</scope>
    <source>
        <strain evidence="1">CRI 24-3</strain>
    </source>
</reference>
<evidence type="ECO:0000313" key="1">
    <source>
        <dbReference type="EMBL" id="UPL04060.1"/>
    </source>
</evidence>
<keyword evidence="2" id="KW-1185">Reference proteome</keyword>
<name>A0ACD3ZS02_FUSSC</name>
<protein>
    <submittedName>
        <fullName evidence="1">Uncharacterized protein</fullName>
    </submittedName>
</protein>
<organism evidence="1 2">
    <name type="scientific">Fusarium solani subsp. cucurbitae</name>
    <name type="common">Neocosmosporum cucurbitae</name>
    <dbReference type="NCBI Taxonomy" id="2747967"/>
    <lineage>
        <taxon>Eukaryota</taxon>
        <taxon>Fungi</taxon>
        <taxon>Dikarya</taxon>
        <taxon>Ascomycota</taxon>
        <taxon>Pezizomycotina</taxon>
        <taxon>Sordariomycetes</taxon>
        <taxon>Hypocreomycetidae</taxon>
        <taxon>Hypocreales</taxon>
        <taxon>Nectriaceae</taxon>
        <taxon>Fusarium</taxon>
        <taxon>Fusarium solani species complex</taxon>
    </lineage>
</organism>
<accession>A0ACD3ZS02</accession>
<proteinExistence type="predicted"/>
<dbReference type="Proteomes" id="UP000830768">
    <property type="component" value="Chromosome 13"/>
</dbReference>